<sequence length="1195" mass="140351">MGKQLIPSRSNGNSGQNGSCRIFYRVTYTWNRGGRLKELRIRHLARKFLYLWKKKTFGRVLPSKARSYFVQKTLQKTFGEWKEEWWVLCREWKLIIRADCHYRYFLYNKMFQAWRSHLLQQRAKKITYRIAAAHATKQRILGTWQRWLSYVELRRMKHQMHREALQFQQQSTLRLSWRLWQKRRCQSQVYHVMDNQALRQWARSVQLRAWLQWKALYTQLQREKAAAGWAARALQRWKMRKGLESWLRYVNQRREKRRNSRLALQHHRTQLLLWHFSAWQLARQHKKRSEHLAQLAAGVALRRAFAHWELYVASCAEAAGRYGLAESHYNRSLLSCGFRALRRNVREASLKQVRRNLACQQHRVTLTCRFWACWKSRLERKEEEQHHSLALAAVSHHSLGLLRKCLWTWRQRACGERCRKFQYAQASQHHKTVVLSATFLAWKLFRDHQRWWSGMKGVAACYHREMWTRRFFERWLLRQREQHEGRAAGKMATLHAERRLLSQFWGRWHGATVAWLEKREHTSLARVHHRHWVLQAAFHLWRENVWEIKRGRVKEAEAWQFHFEKLLQRSWRKWRQYLTQKSEKWKKMARAEGHYQQTLLGRIMAAWKAYQNNTRHVFQQVAEKERGHRQELLRQVLRSWKENAADLRREAKGAALAGHHFRRVVLSKALLQWREAAAVRADNRERAAVAEKDARRRLQAVRLRGLFLRWKEAAAGSSQQRGLLAAAAQHRRRQLLGWGLERWRRYHLCSIRVTLLQRQGERLLAWRRCSSAFSSWKVQLAGRRRERQQTVWALWHWSRTLQRKVLGAWRGFVREQQRKKSRVAQAAESYQAELLREGVSRILRYVAAVKQHRGQLQAQYQLKAACQRHHLVYRCAMTWKQKALCRKPSPALLGAPAKKHVTFEVPRPGLVPAGLPRGKVSLSGVPSDCQAAGDSVLTGLYAARQVRLQPRRPDFLLPFPESRELPQPGKGLETSTAFFQPTEADPLLSAPPSSGPSLSLFSGCGYSPCSFPKPGLLPPGSPWPHGPTGAAPELRPPSSFMLGTQRASLEAHSPGPPAAAPGKERAAVVAKAPLLVPEDFTRRRSPPLCGKAGTKQREAEIQQLEDELQLIGQKMQHYYNQQQELKSCQRQERLLCKWLELRGGVEEPTDAQEIREKLSQLKVQIGSLVSTLEGGRQLMQKYVNRVQDIRAALKT</sequence>
<keyword evidence="1" id="KW-0175">Coiled coil</keyword>
<name>A0A9F2W8T9_PYTBI</name>
<feature type="coiled-coil region" evidence="1">
    <location>
        <begin position="1094"/>
        <end position="1121"/>
    </location>
</feature>
<dbReference type="KEGG" id="pbi:103051502"/>
<reference evidence="4" key="1">
    <citation type="submission" date="2025-08" db="UniProtKB">
        <authorList>
            <consortium name="RefSeq"/>
        </authorList>
    </citation>
    <scope>IDENTIFICATION</scope>
    <source>
        <tissue evidence="4">Liver</tissue>
    </source>
</reference>
<organism evidence="3 4">
    <name type="scientific">Python bivittatus</name>
    <name type="common">Burmese python</name>
    <name type="synonym">Python molurus bivittatus</name>
    <dbReference type="NCBI Taxonomy" id="176946"/>
    <lineage>
        <taxon>Eukaryota</taxon>
        <taxon>Metazoa</taxon>
        <taxon>Chordata</taxon>
        <taxon>Craniata</taxon>
        <taxon>Vertebrata</taxon>
        <taxon>Euteleostomi</taxon>
        <taxon>Lepidosauria</taxon>
        <taxon>Squamata</taxon>
        <taxon>Bifurcata</taxon>
        <taxon>Unidentata</taxon>
        <taxon>Episquamata</taxon>
        <taxon>Toxicofera</taxon>
        <taxon>Serpentes</taxon>
        <taxon>Henophidia</taxon>
        <taxon>Pythonidae</taxon>
        <taxon>Python</taxon>
    </lineage>
</organism>
<proteinExistence type="predicted"/>
<keyword evidence="3" id="KW-1185">Reference proteome</keyword>
<protein>
    <submittedName>
        <fullName evidence="4">Protein SFI1 homolog isoform X1</fullName>
    </submittedName>
</protein>
<dbReference type="OMA" id="FELWKTK"/>
<dbReference type="AlphaFoldDB" id="A0A9F2W8T9"/>
<feature type="region of interest" description="Disordered" evidence="2">
    <location>
        <begin position="955"/>
        <end position="974"/>
    </location>
</feature>
<dbReference type="InterPro" id="IPR052270">
    <property type="entry name" value="CACF_protein"/>
</dbReference>
<dbReference type="GeneID" id="103051502"/>
<accession>A0A9F2W8T9</accession>
<evidence type="ECO:0000313" key="3">
    <source>
        <dbReference type="Proteomes" id="UP000695026"/>
    </source>
</evidence>
<dbReference type="OrthoDB" id="195843at2759"/>
<feature type="coiled-coil region" evidence="1">
    <location>
        <begin position="630"/>
        <end position="657"/>
    </location>
</feature>
<dbReference type="GO" id="GO:0019902">
    <property type="term" value="F:phosphatase binding"/>
    <property type="evidence" value="ECO:0007669"/>
    <property type="project" value="TreeGrafter"/>
</dbReference>
<dbReference type="CTD" id="9814"/>
<dbReference type="PANTHER" id="PTHR22028:SF4">
    <property type="entry name" value="PROTEIN SFI1 HOMOLOG"/>
    <property type="match status" value="1"/>
</dbReference>
<dbReference type="RefSeq" id="XP_007432327.1">
    <property type="nucleotide sequence ID" value="XM_007432265.3"/>
</dbReference>
<evidence type="ECO:0000256" key="2">
    <source>
        <dbReference type="SAM" id="MobiDB-lite"/>
    </source>
</evidence>
<gene>
    <name evidence="4" type="primary">SFI1</name>
</gene>
<feature type="region of interest" description="Disordered" evidence="2">
    <location>
        <begin position="1020"/>
        <end position="1040"/>
    </location>
</feature>
<evidence type="ECO:0000256" key="1">
    <source>
        <dbReference type="SAM" id="Coils"/>
    </source>
</evidence>
<evidence type="ECO:0000313" key="4">
    <source>
        <dbReference type="RefSeq" id="XP_007432327.1"/>
    </source>
</evidence>
<dbReference type="PANTHER" id="PTHR22028">
    <property type="entry name" value="SFI1 SPINDLE BODY DOMAIN-CONTAINING PROTEIN-RELATED"/>
    <property type="match status" value="1"/>
</dbReference>
<dbReference type="Proteomes" id="UP000695026">
    <property type="component" value="Unplaced"/>
</dbReference>